<organism evidence="2 3">
    <name type="scientific">Kalanchoe fedtschenkoi</name>
    <name type="common">Lavender scallops</name>
    <name type="synonym">South American air plant</name>
    <dbReference type="NCBI Taxonomy" id="63787"/>
    <lineage>
        <taxon>Eukaryota</taxon>
        <taxon>Viridiplantae</taxon>
        <taxon>Streptophyta</taxon>
        <taxon>Embryophyta</taxon>
        <taxon>Tracheophyta</taxon>
        <taxon>Spermatophyta</taxon>
        <taxon>Magnoliopsida</taxon>
        <taxon>eudicotyledons</taxon>
        <taxon>Gunneridae</taxon>
        <taxon>Pentapetalae</taxon>
        <taxon>Saxifragales</taxon>
        <taxon>Crassulaceae</taxon>
        <taxon>Kalanchoe</taxon>
    </lineage>
</organism>
<feature type="compositionally biased region" description="Polar residues" evidence="1">
    <location>
        <begin position="19"/>
        <end position="29"/>
    </location>
</feature>
<dbReference type="PANTHER" id="PTHR33978">
    <property type="entry name" value="SERINE/THREONINE-KINASE"/>
    <property type="match status" value="1"/>
</dbReference>
<proteinExistence type="predicted"/>
<dbReference type="Proteomes" id="UP000594263">
    <property type="component" value="Unplaced"/>
</dbReference>
<sequence length="189" mass="20994">MDPRAPRQVQIHKLADQPATDQHQTNSKPVFTMKTNPAILISSQKPAYPQLGQDGQISSSIGSSKAVNKSQVWDCGSSLYDSFELNSFNRQLDSVIKASSRTLYLPHLPQRCVLPPTPETLIPVMTITKHQVVVPKKLDPSPCVPLPPSLKCKSWVATPNSQWMEQLQWCEGQRPRGSPRVLSAFLALE</sequence>
<dbReference type="PANTHER" id="PTHR33978:SF4">
    <property type="entry name" value="SERINE_THREONINE-KINASE"/>
    <property type="match status" value="1"/>
</dbReference>
<protein>
    <submittedName>
        <fullName evidence="2">Uncharacterized protein</fullName>
    </submittedName>
</protein>
<feature type="region of interest" description="Disordered" evidence="1">
    <location>
        <begin position="1"/>
        <end position="29"/>
    </location>
</feature>
<accession>A0A7N0V4B6</accession>
<keyword evidence="3" id="KW-1185">Reference proteome</keyword>
<evidence type="ECO:0000256" key="1">
    <source>
        <dbReference type="SAM" id="MobiDB-lite"/>
    </source>
</evidence>
<dbReference type="Gramene" id="Kaladp0101s0228.2.v1.1">
    <property type="protein sequence ID" value="Kaladp0101s0228.2.v1.1"/>
    <property type="gene ID" value="Kaladp0101s0228.v1.1"/>
</dbReference>
<reference evidence="2" key="1">
    <citation type="submission" date="2021-01" db="UniProtKB">
        <authorList>
            <consortium name="EnsemblPlants"/>
        </authorList>
    </citation>
    <scope>IDENTIFICATION</scope>
</reference>
<dbReference type="EnsemblPlants" id="Kaladp0101s0228.2.v1.1">
    <property type="protein sequence ID" value="Kaladp0101s0228.2.v1.1"/>
    <property type="gene ID" value="Kaladp0101s0228.v1.1"/>
</dbReference>
<name>A0A7N0V4B6_KALFE</name>
<dbReference type="AlphaFoldDB" id="A0A7N0V4B6"/>
<evidence type="ECO:0000313" key="2">
    <source>
        <dbReference type="EnsemblPlants" id="Kaladp0101s0228.2.v1.1"/>
    </source>
</evidence>
<evidence type="ECO:0000313" key="3">
    <source>
        <dbReference type="Proteomes" id="UP000594263"/>
    </source>
</evidence>